<comment type="caution">
    <text evidence="1">The sequence shown here is derived from an EMBL/GenBank/DDBJ whole genome shotgun (WGS) entry which is preliminary data.</text>
</comment>
<organism evidence="1 2">
    <name type="scientific">Dreissena polymorpha</name>
    <name type="common">Zebra mussel</name>
    <name type="synonym">Mytilus polymorpha</name>
    <dbReference type="NCBI Taxonomy" id="45954"/>
    <lineage>
        <taxon>Eukaryota</taxon>
        <taxon>Metazoa</taxon>
        <taxon>Spiralia</taxon>
        <taxon>Lophotrochozoa</taxon>
        <taxon>Mollusca</taxon>
        <taxon>Bivalvia</taxon>
        <taxon>Autobranchia</taxon>
        <taxon>Heteroconchia</taxon>
        <taxon>Euheterodonta</taxon>
        <taxon>Imparidentia</taxon>
        <taxon>Neoheterodontei</taxon>
        <taxon>Myida</taxon>
        <taxon>Dreissenoidea</taxon>
        <taxon>Dreissenidae</taxon>
        <taxon>Dreissena</taxon>
    </lineage>
</organism>
<dbReference type="EMBL" id="JAIWYP010000005">
    <property type="protein sequence ID" value="KAH3825068.1"/>
    <property type="molecule type" value="Genomic_DNA"/>
</dbReference>
<accession>A0A9D4GY10</accession>
<protein>
    <submittedName>
        <fullName evidence="1">Uncharacterized protein</fullName>
    </submittedName>
</protein>
<proteinExistence type="predicted"/>
<name>A0A9D4GY10_DREPO</name>
<evidence type="ECO:0000313" key="1">
    <source>
        <dbReference type="EMBL" id="KAH3825068.1"/>
    </source>
</evidence>
<dbReference type="Proteomes" id="UP000828390">
    <property type="component" value="Unassembled WGS sequence"/>
</dbReference>
<keyword evidence="2" id="KW-1185">Reference proteome</keyword>
<sequence length="85" mass="9660">MTLHVHSTGRVEAYDGKPKNYRWLSMWATNCKTLVSIPGEANQMYESDGNLWLPQRMTEEVVDPSCSDGAKSNEPVFYMQCICVL</sequence>
<gene>
    <name evidence="1" type="ORF">DPMN_126932</name>
</gene>
<reference evidence="1" key="2">
    <citation type="submission" date="2020-11" db="EMBL/GenBank/DDBJ databases">
        <authorList>
            <person name="McCartney M.A."/>
            <person name="Auch B."/>
            <person name="Kono T."/>
            <person name="Mallez S."/>
            <person name="Becker A."/>
            <person name="Gohl D.M."/>
            <person name="Silverstein K.A.T."/>
            <person name="Koren S."/>
            <person name="Bechman K.B."/>
            <person name="Herman A."/>
            <person name="Abrahante J.E."/>
            <person name="Garbe J."/>
        </authorList>
    </citation>
    <scope>NUCLEOTIDE SEQUENCE</scope>
    <source>
        <strain evidence="1">Duluth1</strain>
        <tissue evidence="1">Whole animal</tissue>
    </source>
</reference>
<dbReference type="AlphaFoldDB" id="A0A9D4GY10"/>
<evidence type="ECO:0000313" key="2">
    <source>
        <dbReference type="Proteomes" id="UP000828390"/>
    </source>
</evidence>
<reference evidence="1" key="1">
    <citation type="journal article" date="2019" name="bioRxiv">
        <title>The Genome of the Zebra Mussel, Dreissena polymorpha: A Resource for Invasive Species Research.</title>
        <authorList>
            <person name="McCartney M.A."/>
            <person name="Auch B."/>
            <person name="Kono T."/>
            <person name="Mallez S."/>
            <person name="Zhang Y."/>
            <person name="Obille A."/>
            <person name="Becker A."/>
            <person name="Abrahante J.E."/>
            <person name="Garbe J."/>
            <person name="Badalamenti J.P."/>
            <person name="Herman A."/>
            <person name="Mangelson H."/>
            <person name="Liachko I."/>
            <person name="Sullivan S."/>
            <person name="Sone E.D."/>
            <person name="Koren S."/>
            <person name="Silverstein K.A.T."/>
            <person name="Beckman K.B."/>
            <person name="Gohl D.M."/>
        </authorList>
    </citation>
    <scope>NUCLEOTIDE SEQUENCE</scope>
    <source>
        <strain evidence="1">Duluth1</strain>
        <tissue evidence="1">Whole animal</tissue>
    </source>
</reference>